<feature type="domain" description="Small ribosomal subunit protein uS5 C-terminal" evidence="1">
    <location>
        <begin position="35"/>
        <end position="72"/>
    </location>
</feature>
<protein>
    <recommendedName>
        <fullName evidence="1">Small ribosomal subunit protein uS5 C-terminal domain-containing protein</fullName>
    </recommendedName>
</protein>
<keyword evidence="3" id="KW-1185">Reference proteome</keyword>
<dbReference type="InterPro" id="IPR020568">
    <property type="entry name" value="Ribosomal_Su5_D2-typ_SF"/>
</dbReference>
<dbReference type="GO" id="GO:0003735">
    <property type="term" value="F:structural constituent of ribosome"/>
    <property type="evidence" value="ECO:0007669"/>
    <property type="project" value="InterPro"/>
</dbReference>
<dbReference type="Pfam" id="PF03719">
    <property type="entry name" value="Ribosomal_S5_C"/>
    <property type="match status" value="1"/>
</dbReference>
<dbReference type="SUPFAM" id="SSF54211">
    <property type="entry name" value="Ribosomal protein S5 domain 2-like"/>
    <property type="match status" value="1"/>
</dbReference>
<dbReference type="Gramene" id="TRITD2Bv1G212980.1">
    <property type="protein sequence ID" value="TRITD2Bv1G212980.1"/>
    <property type="gene ID" value="TRITD2Bv1G212980"/>
</dbReference>
<evidence type="ECO:0000313" key="2">
    <source>
        <dbReference type="EMBL" id="VAH51334.1"/>
    </source>
</evidence>
<name>A0A9R1RRW4_TRITD</name>
<dbReference type="Proteomes" id="UP000324705">
    <property type="component" value="Chromosome 2B"/>
</dbReference>
<accession>A0A9R1RRW4</accession>
<dbReference type="AlphaFoldDB" id="A0A9R1RRW4"/>
<sequence length="197" mass="21931">MFPWLDPFRCSRAWNQQQSGGISGGGRIWPAAQVPAPWGSEIVAARVPQKVLQFAGIDDVFTSSRGSTKKWNRHLHSRTSRASGQWTANAAPKGADLHLPVSLNKMDQRVVTMSSARSASRWPSNCRCYHCSTYALNGADTACCLPLEQAMELLLAMHASFLRQKHQVVFTMLSDLPFPLKSTVLKKNLDWFSVFPN</sequence>
<evidence type="ECO:0000313" key="3">
    <source>
        <dbReference type="Proteomes" id="UP000324705"/>
    </source>
</evidence>
<dbReference type="Gene3D" id="3.30.230.10">
    <property type="match status" value="1"/>
</dbReference>
<dbReference type="EMBL" id="LT934114">
    <property type="protein sequence ID" value="VAH51334.1"/>
    <property type="molecule type" value="Genomic_DNA"/>
</dbReference>
<gene>
    <name evidence="2" type="ORF">TRITD_2Bv1G212980</name>
</gene>
<reference evidence="2 3" key="1">
    <citation type="submission" date="2017-09" db="EMBL/GenBank/DDBJ databases">
        <authorList>
            <consortium name="International Durum Wheat Genome Sequencing Consortium (IDWGSC)"/>
            <person name="Milanesi L."/>
        </authorList>
    </citation>
    <scope>NUCLEOTIDE SEQUENCE [LARGE SCALE GENOMIC DNA]</scope>
    <source>
        <strain evidence="3">cv. Svevo</strain>
    </source>
</reference>
<proteinExistence type="predicted"/>
<organism evidence="2 3">
    <name type="scientific">Triticum turgidum subsp. durum</name>
    <name type="common">Durum wheat</name>
    <name type="synonym">Triticum durum</name>
    <dbReference type="NCBI Taxonomy" id="4567"/>
    <lineage>
        <taxon>Eukaryota</taxon>
        <taxon>Viridiplantae</taxon>
        <taxon>Streptophyta</taxon>
        <taxon>Embryophyta</taxon>
        <taxon>Tracheophyta</taxon>
        <taxon>Spermatophyta</taxon>
        <taxon>Magnoliopsida</taxon>
        <taxon>Liliopsida</taxon>
        <taxon>Poales</taxon>
        <taxon>Poaceae</taxon>
        <taxon>BOP clade</taxon>
        <taxon>Pooideae</taxon>
        <taxon>Triticodae</taxon>
        <taxon>Triticeae</taxon>
        <taxon>Triticinae</taxon>
        <taxon>Triticum</taxon>
    </lineage>
</organism>
<dbReference type="GO" id="GO:0006412">
    <property type="term" value="P:translation"/>
    <property type="evidence" value="ECO:0007669"/>
    <property type="project" value="InterPro"/>
</dbReference>
<evidence type="ECO:0000259" key="1">
    <source>
        <dbReference type="Pfam" id="PF03719"/>
    </source>
</evidence>
<dbReference type="GO" id="GO:0005840">
    <property type="term" value="C:ribosome"/>
    <property type="evidence" value="ECO:0007669"/>
    <property type="project" value="InterPro"/>
</dbReference>
<dbReference type="InterPro" id="IPR005324">
    <property type="entry name" value="Ribosomal_uS5_C"/>
</dbReference>
<dbReference type="InterPro" id="IPR014721">
    <property type="entry name" value="Ribsml_uS5_D2-typ_fold_subgr"/>
</dbReference>